<evidence type="ECO:0000313" key="9">
    <source>
        <dbReference type="EMBL" id="KAK5778249.1"/>
    </source>
</evidence>
<evidence type="ECO:0000256" key="2">
    <source>
        <dbReference type="ARBA" id="ARBA00023015"/>
    </source>
</evidence>
<protein>
    <recommendedName>
        <fullName evidence="8">Fork-head domain-containing protein</fullName>
    </recommendedName>
</protein>
<evidence type="ECO:0000256" key="5">
    <source>
        <dbReference type="ARBA" id="ARBA00023242"/>
    </source>
</evidence>
<dbReference type="PANTHER" id="PTHR45881">
    <property type="entry name" value="CHECKPOINT SUPPRESSOR 1-LIKE, ISOFORM A-RELATED"/>
    <property type="match status" value="1"/>
</dbReference>
<evidence type="ECO:0000256" key="6">
    <source>
        <dbReference type="PROSITE-ProRule" id="PRU00089"/>
    </source>
</evidence>
<name>A0AAN7VZM3_9SACH</name>
<evidence type="ECO:0000256" key="1">
    <source>
        <dbReference type="ARBA" id="ARBA00004123"/>
    </source>
</evidence>
<dbReference type="AlphaFoldDB" id="A0AAN7VZM3"/>
<keyword evidence="5 6" id="KW-0539">Nucleus</keyword>
<dbReference type="GO" id="GO:0006357">
    <property type="term" value="P:regulation of transcription by RNA polymerase II"/>
    <property type="evidence" value="ECO:0007669"/>
    <property type="project" value="UniProtKB-ARBA"/>
</dbReference>
<dbReference type="GO" id="GO:0003700">
    <property type="term" value="F:DNA-binding transcription factor activity"/>
    <property type="evidence" value="ECO:0007669"/>
    <property type="project" value="InterPro"/>
</dbReference>
<dbReference type="Pfam" id="PF00250">
    <property type="entry name" value="Forkhead"/>
    <property type="match status" value="1"/>
</dbReference>
<dbReference type="Gene3D" id="1.10.10.10">
    <property type="entry name" value="Winged helix-like DNA-binding domain superfamily/Winged helix DNA-binding domain"/>
    <property type="match status" value="1"/>
</dbReference>
<comment type="subcellular location">
    <subcellularLocation>
        <location evidence="1 6">Nucleus</location>
    </subcellularLocation>
</comment>
<organism evidence="9 10">
    <name type="scientific">Arxiozyma heterogenica</name>
    <dbReference type="NCBI Taxonomy" id="278026"/>
    <lineage>
        <taxon>Eukaryota</taxon>
        <taxon>Fungi</taxon>
        <taxon>Dikarya</taxon>
        <taxon>Ascomycota</taxon>
        <taxon>Saccharomycotina</taxon>
        <taxon>Saccharomycetes</taxon>
        <taxon>Saccharomycetales</taxon>
        <taxon>Saccharomycetaceae</taxon>
        <taxon>Arxiozyma</taxon>
    </lineage>
</organism>
<proteinExistence type="predicted"/>
<evidence type="ECO:0000256" key="4">
    <source>
        <dbReference type="ARBA" id="ARBA00023163"/>
    </source>
</evidence>
<feature type="domain" description="Fork-head" evidence="8">
    <location>
        <begin position="123"/>
        <end position="238"/>
    </location>
</feature>
<dbReference type="InterPro" id="IPR030456">
    <property type="entry name" value="TF_fork_head_CS_2"/>
</dbReference>
<dbReference type="GO" id="GO:0043565">
    <property type="term" value="F:sequence-specific DNA binding"/>
    <property type="evidence" value="ECO:0007669"/>
    <property type="project" value="InterPro"/>
</dbReference>
<dbReference type="InterPro" id="IPR036390">
    <property type="entry name" value="WH_DNA-bd_sf"/>
</dbReference>
<dbReference type="EMBL" id="JAWIZZ010000053">
    <property type="protein sequence ID" value="KAK5778249.1"/>
    <property type="molecule type" value="Genomic_DNA"/>
</dbReference>
<accession>A0AAN7VZM3</accession>
<dbReference type="CDD" id="cd00059">
    <property type="entry name" value="FH_FOX"/>
    <property type="match status" value="1"/>
</dbReference>
<comment type="caution">
    <text evidence="9">The sequence shown here is derived from an EMBL/GenBank/DDBJ whole genome shotgun (WGS) entry which is preliminary data.</text>
</comment>
<keyword evidence="10" id="KW-1185">Reference proteome</keyword>
<keyword evidence="2" id="KW-0805">Transcription regulation</keyword>
<dbReference type="PRINTS" id="PR00053">
    <property type="entry name" value="FORKHEAD"/>
</dbReference>
<feature type="DNA-binding region" description="Fork-head" evidence="6">
    <location>
        <begin position="123"/>
        <end position="238"/>
    </location>
</feature>
<dbReference type="GO" id="GO:0005634">
    <property type="term" value="C:nucleus"/>
    <property type="evidence" value="ECO:0007669"/>
    <property type="project" value="UniProtKB-SubCell"/>
</dbReference>
<evidence type="ECO:0000313" key="10">
    <source>
        <dbReference type="Proteomes" id="UP001306508"/>
    </source>
</evidence>
<dbReference type="InterPro" id="IPR036388">
    <property type="entry name" value="WH-like_DNA-bd_sf"/>
</dbReference>
<dbReference type="InterPro" id="IPR001766">
    <property type="entry name" value="Fork_head_dom"/>
</dbReference>
<dbReference type="SUPFAM" id="SSF46785">
    <property type="entry name" value="Winged helix' DNA-binding domain"/>
    <property type="match status" value="1"/>
</dbReference>
<dbReference type="PROSITE" id="PS50039">
    <property type="entry name" value="FORK_HEAD_3"/>
    <property type="match status" value="1"/>
</dbReference>
<dbReference type="SMART" id="SM00339">
    <property type="entry name" value="FH"/>
    <property type="match status" value="1"/>
</dbReference>
<dbReference type="PROSITE" id="PS00658">
    <property type="entry name" value="FORK_HEAD_2"/>
    <property type="match status" value="1"/>
</dbReference>
<evidence type="ECO:0000256" key="7">
    <source>
        <dbReference type="SAM" id="MobiDB-lite"/>
    </source>
</evidence>
<evidence type="ECO:0000256" key="3">
    <source>
        <dbReference type="ARBA" id="ARBA00023125"/>
    </source>
</evidence>
<dbReference type="Proteomes" id="UP001306508">
    <property type="component" value="Unassembled WGS sequence"/>
</dbReference>
<keyword evidence="3 6" id="KW-0238">DNA-binding</keyword>
<feature type="region of interest" description="Disordered" evidence="7">
    <location>
        <begin position="288"/>
        <end position="311"/>
    </location>
</feature>
<gene>
    <name evidence="9" type="ORF">RI543_003908</name>
</gene>
<sequence length="449" mass="51458">MLKGKRRSSDQIERIRDHLKKMMCCPLQTIELNSNQLYNTNTTKITKDTHSLPINGFVSKYKRKKNSARISKFQITSSLNKKNDSHPQCDNKVQKSGRLRKYDRFTLFKYLQQRKQDNLSYVKPELSFGQLICLAILQSDERKLILFDICHWISANFPFYRLTDTNWQNSVRHTLSINPNFIKLESVKISNSNGVKDNEHRKRYVFVGKDNNGLNKVNQNVRKSSKWGVTSDGISSFFICSPNDLHLFIDVVKQINQLIFETVQLKDSYSTDLDSLIVQDPHQTGPFSLDSSSPLSQVSNSSKPLSNSSSMTDLTTLSVDDTSTLGLPFFLASSVDSTLVQKLEKHELPHQQEIIYDIDSKLDLLKTPKFDTTSTRCYILNAFENSLHNNNCTNISNKNNNINIDNFDMNRTNNDFVPSFFTDLNPPSPTLIFNESTLYPNETTSFSIL</sequence>
<evidence type="ECO:0000259" key="8">
    <source>
        <dbReference type="PROSITE" id="PS50039"/>
    </source>
</evidence>
<keyword evidence="4" id="KW-0804">Transcription</keyword>
<reference evidence="10" key="1">
    <citation type="submission" date="2023-07" db="EMBL/GenBank/DDBJ databases">
        <title>A draft genome of Kazachstania heterogenica Y-27499.</title>
        <authorList>
            <person name="Donic C."/>
            <person name="Kralova J.S."/>
            <person name="Fidel L."/>
            <person name="Ben-Dor S."/>
            <person name="Jung S."/>
        </authorList>
    </citation>
    <scope>NUCLEOTIDE SEQUENCE [LARGE SCALE GENOMIC DNA]</scope>
    <source>
        <strain evidence="10">Y27499</strain>
    </source>
</reference>